<gene>
    <name evidence="1" type="ORF">FJU30_08400</name>
</gene>
<proteinExistence type="predicted"/>
<sequence length="79" mass="9116">MAPGNNNGTNGNTGLLLYGRRVLSVGHWAKPKPLTSGGFRRLFKGFRFFFAKNLQREDFTRFFYLADRPVWLSVFKESL</sequence>
<name>A0A5J5G333_9GAMM</name>
<comment type="caution">
    <text evidence="1">The sequence shown here is derived from an EMBL/GenBank/DDBJ whole genome shotgun (WGS) entry which is preliminary data.</text>
</comment>
<reference evidence="1 2" key="1">
    <citation type="submission" date="2019-09" db="EMBL/GenBank/DDBJ databases">
        <authorList>
            <person name="Li Y."/>
        </authorList>
    </citation>
    <scope>NUCLEOTIDE SEQUENCE [LARGE SCALE GENOMIC DNA]</scope>
    <source>
        <strain evidence="1 2">L3-3HA</strain>
    </source>
</reference>
<dbReference type="RefSeq" id="WP_150434519.1">
    <property type="nucleotide sequence ID" value="NZ_VYKJ01000003.1"/>
</dbReference>
<dbReference type="Proteomes" id="UP000335415">
    <property type="component" value="Unassembled WGS sequence"/>
</dbReference>
<keyword evidence="2" id="KW-1185">Reference proteome</keyword>
<accession>A0A5J5G333</accession>
<protein>
    <submittedName>
        <fullName evidence="1">Uncharacterized protein</fullName>
    </submittedName>
</protein>
<organism evidence="1 2">
    <name type="scientific">Affinibrenneria salicis</name>
    <dbReference type="NCBI Taxonomy" id="2590031"/>
    <lineage>
        <taxon>Bacteria</taxon>
        <taxon>Pseudomonadati</taxon>
        <taxon>Pseudomonadota</taxon>
        <taxon>Gammaproteobacteria</taxon>
        <taxon>Enterobacterales</taxon>
        <taxon>Pectobacteriaceae</taxon>
        <taxon>Affinibrenneria</taxon>
    </lineage>
</organism>
<evidence type="ECO:0000313" key="1">
    <source>
        <dbReference type="EMBL" id="KAA9001249.1"/>
    </source>
</evidence>
<dbReference type="EMBL" id="VYKJ01000003">
    <property type="protein sequence ID" value="KAA9001249.1"/>
    <property type="molecule type" value="Genomic_DNA"/>
</dbReference>
<dbReference type="AlphaFoldDB" id="A0A5J5G333"/>
<evidence type="ECO:0000313" key="2">
    <source>
        <dbReference type="Proteomes" id="UP000335415"/>
    </source>
</evidence>